<sequence length="183" mass="21225">MEQLSHIFSIGHGSKDIKELILELQSFDIEFLVDIRSKPYSKFYTHFNQGFLKYSVEEYHIKYGYMGDLLGGLPLDRTCYTDGKVDYNKLKNKEFFIEGLKRLQNANSKGFNVCILCSESNPKECHRAKLIGVELQKMGIELRHIIGIEKEKTQNQVIFELTNGDGLNTIFGEEHFTSRKKYI</sequence>
<dbReference type="PANTHER" id="PTHR39337">
    <property type="entry name" value="BLR5642 PROTEIN"/>
    <property type="match status" value="1"/>
</dbReference>
<dbReference type="PIRSF" id="PIRSF024492">
    <property type="entry name" value="UCP024492"/>
    <property type="match status" value="1"/>
</dbReference>
<name>A0A174XEL5_PARDI</name>
<dbReference type="AlphaFoldDB" id="A0A174XEL5"/>
<evidence type="ECO:0000313" key="1">
    <source>
        <dbReference type="EMBL" id="CUQ55085.1"/>
    </source>
</evidence>
<dbReference type="InterPro" id="IPR014519">
    <property type="entry name" value="UCP024492"/>
</dbReference>
<organism evidence="1 2">
    <name type="scientific">Parabacteroides distasonis</name>
    <dbReference type="NCBI Taxonomy" id="823"/>
    <lineage>
        <taxon>Bacteria</taxon>
        <taxon>Pseudomonadati</taxon>
        <taxon>Bacteroidota</taxon>
        <taxon>Bacteroidia</taxon>
        <taxon>Bacteroidales</taxon>
        <taxon>Tannerellaceae</taxon>
        <taxon>Parabacteroides</taxon>
    </lineage>
</organism>
<protein>
    <submittedName>
        <fullName evidence="1">Uncharacterized conserved protein</fullName>
    </submittedName>
</protein>
<accession>A0A174XEL5</accession>
<dbReference type="EMBL" id="CZBM01000025">
    <property type="protein sequence ID" value="CUQ55085.1"/>
    <property type="molecule type" value="Genomic_DNA"/>
</dbReference>
<dbReference type="RefSeq" id="WP_057329500.1">
    <property type="nucleotide sequence ID" value="NZ_CP072231.1"/>
</dbReference>
<reference evidence="1 2" key="1">
    <citation type="submission" date="2015-09" db="EMBL/GenBank/DDBJ databases">
        <authorList>
            <consortium name="Pathogen Informatics"/>
        </authorList>
    </citation>
    <scope>NUCLEOTIDE SEQUENCE [LARGE SCALE GENOMIC DNA]</scope>
    <source>
        <strain evidence="1 2">2789STDY5834948</strain>
    </source>
</reference>
<dbReference type="PANTHER" id="PTHR39337:SF1">
    <property type="entry name" value="BLR5642 PROTEIN"/>
    <property type="match status" value="1"/>
</dbReference>
<dbReference type="GeneID" id="69982956"/>
<gene>
    <name evidence="1" type="ORF">ERS852560_04098</name>
</gene>
<evidence type="ECO:0000313" key="2">
    <source>
        <dbReference type="Proteomes" id="UP000095332"/>
    </source>
</evidence>
<dbReference type="InterPro" id="IPR007438">
    <property type="entry name" value="DUF488"/>
</dbReference>
<dbReference type="Proteomes" id="UP000095332">
    <property type="component" value="Unassembled WGS sequence"/>
</dbReference>
<proteinExistence type="predicted"/>
<dbReference type="Pfam" id="PF04343">
    <property type="entry name" value="DUF488"/>
    <property type="match status" value="1"/>
</dbReference>